<evidence type="ECO:0000313" key="6">
    <source>
        <dbReference type="Proteomes" id="UP000188184"/>
    </source>
</evidence>
<evidence type="ECO:0008006" key="7">
    <source>
        <dbReference type="Google" id="ProtNLM"/>
    </source>
</evidence>
<dbReference type="Proteomes" id="UP000188184">
    <property type="component" value="Chromosome"/>
</dbReference>
<keyword evidence="6" id="KW-1185">Reference proteome</keyword>
<organism evidence="5 6">
    <name type="scientific">Planococcus lenghuensis</name>
    <dbReference type="NCBI Taxonomy" id="2213202"/>
    <lineage>
        <taxon>Bacteria</taxon>
        <taxon>Bacillati</taxon>
        <taxon>Bacillota</taxon>
        <taxon>Bacilli</taxon>
        <taxon>Bacillales</taxon>
        <taxon>Caryophanaceae</taxon>
        <taxon>Planococcus</taxon>
    </lineage>
</organism>
<evidence type="ECO:0000256" key="4">
    <source>
        <dbReference type="PIRSR" id="PIRSR015582-2"/>
    </source>
</evidence>
<proteinExistence type="predicted"/>
<dbReference type="EMBL" id="CP019640">
    <property type="protein sequence ID" value="AQQ52425.1"/>
    <property type="molecule type" value="Genomic_DNA"/>
</dbReference>
<reference evidence="5 6" key="1">
    <citation type="submission" date="2017-02" db="EMBL/GenBank/DDBJ databases">
        <title>The complete genomic sequence of a novel cold adapted crude oil-degrading bacterium Planococcus qaidamina Y42.</title>
        <authorList>
            <person name="Yang R."/>
        </authorList>
    </citation>
    <scope>NUCLEOTIDE SEQUENCE [LARGE SCALE GENOMIC DNA]</scope>
    <source>
        <strain evidence="5 6">Y42</strain>
    </source>
</reference>
<dbReference type="Gene3D" id="3.20.20.60">
    <property type="entry name" value="Phosphoenolpyruvate-binding domains"/>
    <property type="match status" value="1"/>
</dbReference>
<dbReference type="KEGG" id="pmar:B0X71_04400"/>
<dbReference type="InterPro" id="IPR015813">
    <property type="entry name" value="Pyrv/PenolPyrv_kinase-like_dom"/>
</dbReference>
<accession>A0A1Q2KW30</accession>
<dbReference type="SUPFAM" id="SSF51621">
    <property type="entry name" value="Phosphoenolpyruvate/pyruvate domain"/>
    <property type="match status" value="1"/>
</dbReference>
<dbReference type="PANTHER" id="PTHR32308">
    <property type="entry name" value="LYASE BETA SUBUNIT, PUTATIVE (AFU_ORTHOLOGUE AFUA_4G13030)-RELATED"/>
    <property type="match status" value="1"/>
</dbReference>
<dbReference type="GO" id="GO:0006107">
    <property type="term" value="P:oxaloacetate metabolic process"/>
    <property type="evidence" value="ECO:0007669"/>
    <property type="project" value="TreeGrafter"/>
</dbReference>
<dbReference type="AlphaFoldDB" id="A0A1Q2KW30"/>
<dbReference type="OrthoDB" id="9786940at2"/>
<dbReference type="Pfam" id="PF15617">
    <property type="entry name" value="C-C_Bond_Lyase"/>
    <property type="match status" value="1"/>
</dbReference>
<keyword evidence="3 4" id="KW-0460">Magnesium</keyword>
<keyword evidence="2 4" id="KW-0479">Metal-binding</keyword>
<dbReference type="PANTHER" id="PTHR32308:SF10">
    <property type="entry name" value="CITRATE LYASE SUBUNIT BETA"/>
    <property type="match status" value="1"/>
</dbReference>
<dbReference type="InterPro" id="IPR011206">
    <property type="entry name" value="Citrate_lyase_beta/mcl1/mcl2"/>
</dbReference>
<dbReference type="PIRSF" id="PIRSF015582">
    <property type="entry name" value="Cit_lyase_B"/>
    <property type="match status" value="1"/>
</dbReference>
<dbReference type="GO" id="GO:0000287">
    <property type="term" value="F:magnesium ion binding"/>
    <property type="evidence" value="ECO:0007669"/>
    <property type="project" value="TreeGrafter"/>
</dbReference>
<dbReference type="GO" id="GO:0003824">
    <property type="term" value="F:catalytic activity"/>
    <property type="evidence" value="ECO:0007669"/>
    <property type="project" value="InterPro"/>
</dbReference>
<evidence type="ECO:0000256" key="2">
    <source>
        <dbReference type="ARBA" id="ARBA00022723"/>
    </source>
</evidence>
<feature type="binding site" evidence="4">
    <location>
        <position position="207"/>
    </location>
    <ligand>
        <name>Mg(2+)</name>
        <dbReference type="ChEBI" id="CHEBI:18420"/>
    </ligand>
</feature>
<dbReference type="InterPro" id="IPR039480">
    <property type="entry name" value="C-C_Bond_Lyase-like"/>
</dbReference>
<dbReference type="RefSeq" id="WP_077588308.1">
    <property type="nucleotide sequence ID" value="NZ_CP019640.1"/>
</dbReference>
<evidence type="ECO:0000256" key="1">
    <source>
        <dbReference type="ARBA" id="ARBA00001946"/>
    </source>
</evidence>
<gene>
    <name evidence="5" type="ORF">B0X71_04400</name>
</gene>
<comment type="cofactor">
    <cofactor evidence="1">
        <name>Mg(2+)</name>
        <dbReference type="ChEBI" id="CHEBI:18420"/>
    </cofactor>
</comment>
<protein>
    <recommendedName>
        <fullName evidence="7">Citrate lyase beta subunit</fullName>
    </recommendedName>
</protein>
<dbReference type="InterPro" id="IPR040442">
    <property type="entry name" value="Pyrv_kinase-like_dom_sf"/>
</dbReference>
<evidence type="ECO:0000313" key="5">
    <source>
        <dbReference type="EMBL" id="AQQ52425.1"/>
    </source>
</evidence>
<sequence>MKHFRGMSREALQECFYVCPSEFSRDAGKRTLGIAMGASLYMPGTMKEIAVKLTGTRLSSLTSVILCLEDAVSDGELAEAEENVIRELKVIESLYITGKFSDGNLPLLFIRVRNTNQLQDIAERLGSALELVTGIVFPKCTSSNAQGFFRCLQELNMQRAINLYGLPILETKEILYSESREQELARLYVIFKQFEELILTIRVGATDFASLLSLRRSRLRPIYDLRLVADCLLAIVNKFGRRDDSFLISGPVYEHFEDAASTGTFDNPSSADAVLWEEVQLDSLNGFMGKTCIHPSHIAIINAAYAIPKEAYDDARAITEQSIEMNGVLKSPAKNKMNEVKPHYNWALNVLAQAEIYGVLKENVTSFDFLRRLRTALV</sequence>
<evidence type="ECO:0000256" key="3">
    <source>
        <dbReference type="ARBA" id="ARBA00022842"/>
    </source>
</evidence>
<name>A0A1Q2KW30_9BACL</name>